<organism evidence="2 4">
    <name type="scientific">Peronospora matthiolae</name>
    <dbReference type="NCBI Taxonomy" id="2874970"/>
    <lineage>
        <taxon>Eukaryota</taxon>
        <taxon>Sar</taxon>
        <taxon>Stramenopiles</taxon>
        <taxon>Oomycota</taxon>
        <taxon>Peronosporomycetes</taxon>
        <taxon>Peronosporales</taxon>
        <taxon>Peronosporaceae</taxon>
        <taxon>Peronospora</taxon>
    </lineage>
</organism>
<evidence type="ECO:0000313" key="3">
    <source>
        <dbReference type="EMBL" id="CAK7929473.1"/>
    </source>
</evidence>
<gene>
    <name evidence="2" type="ORF">PM001_LOCUS14621</name>
    <name evidence="3" type="ORF">PM001_LOCUS14623</name>
</gene>
<evidence type="ECO:0000313" key="4">
    <source>
        <dbReference type="Proteomes" id="UP001162060"/>
    </source>
</evidence>
<dbReference type="EMBL" id="CAKLBY020000153">
    <property type="protein sequence ID" value="CAK7929473.1"/>
    <property type="molecule type" value="Genomic_DNA"/>
</dbReference>
<proteinExistence type="predicted"/>
<name>A0AAV1U617_9STRA</name>
<dbReference type="Proteomes" id="UP001162060">
    <property type="component" value="Unassembled WGS sequence"/>
</dbReference>
<sequence>MAYPREQQQLYREAQRQERKETEMQQWIAHQAKSRKEVAMRQAADYFAKRKIQGEGELKRHQ</sequence>
<reference evidence="2" key="1">
    <citation type="submission" date="2024-01" db="EMBL/GenBank/DDBJ databases">
        <authorList>
            <person name="Webb A."/>
        </authorList>
    </citation>
    <scope>NUCLEOTIDE SEQUENCE</scope>
    <source>
        <strain evidence="2">Pm1</strain>
    </source>
</reference>
<comment type="caution">
    <text evidence="2">The sequence shown here is derived from an EMBL/GenBank/DDBJ whole genome shotgun (WGS) entry which is preliminary data.</text>
</comment>
<protein>
    <submittedName>
        <fullName evidence="2">Uncharacterized protein</fullName>
    </submittedName>
</protein>
<evidence type="ECO:0000313" key="2">
    <source>
        <dbReference type="EMBL" id="CAK7929471.1"/>
    </source>
</evidence>
<dbReference type="AlphaFoldDB" id="A0AAV1U617"/>
<accession>A0AAV1U617</accession>
<dbReference type="EMBL" id="CAKLBY020000153">
    <property type="protein sequence ID" value="CAK7929471.1"/>
    <property type="molecule type" value="Genomic_DNA"/>
</dbReference>
<feature type="compositionally biased region" description="Polar residues" evidence="1">
    <location>
        <begin position="1"/>
        <end position="10"/>
    </location>
</feature>
<feature type="region of interest" description="Disordered" evidence="1">
    <location>
        <begin position="1"/>
        <end position="23"/>
    </location>
</feature>
<feature type="compositionally biased region" description="Basic and acidic residues" evidence="1">
    <location>
        <begin position="13"/>
        <end position="23"/>
    </location>
</feature>
<evidence type="ECO:0000256" key="1">
    <source>
        <dbReference type="SAM" id="MobiDB-lite"/>
    </source>
</evidence>